<proteinExistence type="predicted"/>
<dbReference type="InterPro" id="IPR019197">
    <property type="entry name" value="Biotin-prot_ligase_N"/>
</dbReference>
<keyword evidence="3" id="KW-1185">Reference proteome</keyword>
<reference evidence="2 3" key="1">
    <citation type="submission" date="2020-04" db="EMBL/GenBank/DDBJ databases">
        <authorList>
            <person name="Klaysubun C."/>
            <person name="Duangmal K."/>
            <person name="Lipun K."/>
        </authorList>
    </citation>
    <scope>NUCLEOTIDE SEQUENCE [LARGE SCALE GENOMIC DNA]</scope>
    <source>
        <strain evidence="2 3">JCM 11839</strain>
    </source>
</reference>
<dbReference type="Pfam" id="PF09825">
    <property type="entry name" value="BPL_N"/>
    <property type="match status" value="1"/>
</dbReference>
<accession>A0ABX1RE94</accession>
<feature type="domain" description="Biotin-protein ligase N-terminal" evidence="1">
    <location>
        <begin position="6"/>
        <end position="101"/>
    </location>
</feature>
<comment type="caution">
    <text evidence="2">The sequence shown here is derived from an EMBL/GenBank/DDBJ whole genome shotgun (WGS) entry which is preliminary data.</text>
</comment>
<name>A0ABX1RE94_9PSEU</name>
<organism evidence="2 3">
    <name type="scientific">Pseudonocardia xinjiangensis</name>
    <dbReference type="NCBI Taxonomy" id="75289"/>
    <lineage>
        <taxon>Bacteria</taxon>
        <taxon>Bacillati</taxon>
        <taxon>Actinomycetota</taxon>
        <taxon>Actinomycetes</taxon>
        <taxon>Pseudonocardiales</taxon>
        <taxon>Pseudonocardiaceae</taxon>
        <taxon>Pseudonocardia</taxon>
    </lineage>
</organism>
<gene>
    <name evidence="2" type="ORF">HF577_10280</name>
</gene>
<dbReference type="InterPro" id="IPR029062">
    <property type="entry name" value="Class_I_gatase-like"/>
</dbReference>
<dbReference type="Proteomes" id="UP001296706">
    <property type="component" value="Unassembled WGS sequence"/>
</dbReference>
<dbReference type="InterPro" id="IPR015834">
    <property type="entry name" value="UCP016642"/>
</dbReference>
<evidence type="ECO:0000259" key="1">
    <source>
        <dbReference type="Pfam" id="PF09825"/>
    </source>
</evidence>
<dbReference type="PIRSF" id="PIRSF016642">
    <property type="entry name" value="UCP016642"/>
    <property type="match status" value="1"/>
</dbReference>
<evidence type="ECO:0000313" key="2">
    <source>
        <dbReference type="EMBL" id="NMH77471.1"/>
    </source>
</evidence>
<protein>
    <recommendedName>
        <fullName evidence="1">Biotin-protein ligase N-terminal domain-containing protein</fullName>
    </recommendedName>
</protein>
<sequence length="222" mass="23473">MSALALVYRGPAACEGCAEEVAALLRASGHDLDIAYVGPREALPLTREVLDSAVLYAQPGGGNSVKRAFRQMKRFAPTIIDYTQSGGRYLGICMGAYLAGTWAGFGFLPDTDQFITSAGADVRTSRDTVVAVDWRGVRRHMFFQDGTVLTPPASGSGGAVLARYASNGEIAALVAPFGRGKVGLSGPHPEASQEWYRSNGLTNPDGIHYDLGCDLVDSLMGP</sequence>
<evidence type="ECO:0000313" key="3">
    <source>
        <dbReference type="Proteomes" id="UP001296706"/>
    </source>
</evidence>
<dbReference type="RefSeq" id="WP_169395547.1">
    <property type="nucleotide sequence ID" value="NZ_BAAAJH010000001.1"/>
</dbReference>
<dbReference type="SUPFAM" id="SSF52317">
    <property type="entry name" value="Class I glutamine amidotransferase-like"/>
    <property type="match status" value="1"/>
</dbReference>
<dbReference type="EMBL" id="JAAXKY010000024">
    <property type="protein sequence ID" value="NMH77471.1"/>
    <property type="molecule type" value="Genomic_DNA"/>
</dbReference>